<gene>
    <name evidence="7" type="ORF">GGI48_30405</name>
</gene>
<evidence type="ECO:0000256" key="5">
    <source>
        <dbReference type="SAM" id="SignalP"/>
    </source>
</evidence>
<keyword evidence="4" id="KW-0281">Fimbrium</keyword>
<dbReference type="EMBL" id="CP060201">
    <property type="protein sequence ID" value="QNH77499.1"/>
    <property type="molecule type" value="Genomic_DNA"/>
</dbReference>
<evidence type="ECO:0000256" key="2">
    <source>
        <dbReference type="ARBA" id="ARBA00006671"/>
    </source>
</evidence>
<dbReference type="GO" id="GO:0009289">
    <property type="term" value="C:pilus"/>
    <property type="evidence" value="ECO:0007669"/>
    <property type="project" value="UniProtKB-SubCell"/>
</dbReference>
<evidence type="ECO:0000256" key="3">
    <source>
        <dbReference type="ARBA" id="ARBA00022729"/>
    </source>
</evidence>
<keyword evidence="3 5" id="KW-0732">Signal</keyword>
<dbReference type="InterPro" id="IPR000259">
    <property type="entry name" value="Adhesion_dom_fimbrial"/>
</dbReference>
<evidence type="ECO:0000313" key="7">
    <source>
        <dbReference type="EMBL" id="QNH77499.1"/>
    </source>
</evidence>
<name>A0A7G8YPA1_9PSED</name>
<protein>
    <submittedName>
        <fullName evidence="7">Type 1 fimbrial protein</fullName>
    </submittedName>
</protein>
<dbReference type="Proteomes" id="UP000515277">
    <property type="component" value="Chromosome"/>
</dbReference>
<evidence type="ECO:0000313" key="8">
    <source>
        <dbReference type="Proteomes" id="UP000515277"/>
    </source>
</evidence>
<organism evidence="7 8">
    <name type="scientific">Pseudomonas protegens</name>
    <dbReference type="NCBI Taxonomy" id="380021"/>
    <lineage>
        <taxon>Bacteria</taxon>
        <taxon>Pseudomonadati</taxon>
        <taxon>Pseudomonadota</taxon>
        <taxon>Gammaproteobacteria</taxon>
        <taxon>Pseudomonadales</taxon>
        <taxon>Pseudomonadaceae</taxon>
        <taxon>Pseudomonas</taxon>
    </lineage>
</organism>
<comment type="similarity">
    <text evidence="2">Belongs to the fimbrial protein family.</text>
</comment>
<dbReference type="InterPro" id="IPR050263">
    <property type="entry name" value="Bact_Fimbrial_Adh_Pro"/>
</dbReference>
<dbReference type="Gene3D" id="2.60.40.1090">
    <property type="entry name" value="Fimbrial-type adhesion domain"/>
    <property type="match status" value="1"/>
</dbReference>
<dbReference type="PANTHER" id="PTHR33420:SF3">
    <property type="entry name" value="FIMBRIAL SUBUNIT ELFA"/>
    <property type="match status" value="1"/>
</dbReference>
<feature type="chain" id="PRO_5030163617" evidence="5">
    <location>
        <begin position="24"/>
        <end position="170"/>
    </location>
</feature>
<reference evidence="8" key="1">
    <citation type="journal article" date="2020" name="Microbiol. Resour. Announc.">
        <title>Complete genome sequences of four natural Pseudomonas isolates that catabolize a wide range of aromatic compounds relevant to lignin valorization.</title>
        <authorList>
            <person name="Hatmaker E.A."/>
            <person name="Presley G."/>
            <person name="Cannon O."/>
            <person name="Guss A.M."/>
            <person name="Elkins J.G."/>
        </authorList>
    </citation>
    <scope>NUCLEOTIDE SEQUENCE [LARGE SCALE GENOMIC DNA]</scope>
    <source>
        <strain evidence="8">H1F5C</strain>
    </source>
</reference>
<dbReference type="RefSeq" id="WP_179601686.1">
    <property type="nucleotide sequence ID" value="NZ_CP060201.1"/>
</dbReference>
<feature type="signal peptide" evidence="5">
    <location>
        <begin position="1"/>
        <end position="23"/>
    </location>
</feature>
<dbReference type="PANTHER" id="PTHR33420">
    <property type="entry name" value="FIMBRIAL SUBUNIT ELFA-RELATED"/>
    <property type="match status" value="1"/>
</dbReference>
<evidence type="ECO:0000256" key="1">
    <source>
        <dbReference type="ARBA" id="ARBA00004561"/>
    </source>
</evidence>
<dbReference type="InterPro" id="IPR008966">
    <property type="entry name" value="Adhesion_dom_sf"/>
</dbReference>
<dbReference type="Pfam" id="PF00419">
    <property type="entry name" value="Fimbrial"/>
    <property type="match status" value="1"/>
</dbReference>
<dbReference type="SUPFAM" id="SSF49401">
    <property type="entry name" value="Bacterial adhesins"/>
    <property type="match status" value="1"/>
</dbReference>
<dbReference type="InterPro" id="IPR036937">
    <property type="entry name" value="Adhesion_dom_fimbrial_sf"/>
</dbReference>
<accession>A0A7G8YPA1</accession>
<proteinExistence type="inferred from homology"/>
<evidence type="ECO:0000259" key="6">
    <source>
        <dbReference type="Pfam" id="PF00419"/>
    </source>
</evidence>
<dbReference type="GO" id="GO:0043709">
    <property type="term" value="P:cell adhesion involved in single-species biofilm formation"/>
    <property type="evidence" value="ECO:0007669"/>
    <property type="project" value="TreeGrafter"/>
</dbReference>
<comment type="subcellular location">
    <subcellularLocation>
        <location evidence="1">Fimbrium</location>
    </subcellularLocation>
</comment>
<evidence type="ECO:0000256" key="4">
    <source>
        <dbReference type="ARBA" id="ARBA00023263"/>
    </source>
</evidence>
<feature type="domain" description="Fimbrial-type adhesion" evidence="6">
    <location>
        <begin position="29"/>
        <end position="169"/>
    </location>
</feature>
<sequence length="170" mass="18258">MKKTLIQLIFFSTLIFFAHSTWADDIRLNFSGRLVVPACDLTVENPEQTVKLLASDKKELMSTGKSRATPFHITVTTCATATKINIRFKGQEEPLLGGALAINGAASGVAIGLESAADKPIAINTDTLTYALSGAAQERLSFNAYLLKLKDKAIEGGSFSAVANFELTYP</sequence>
<dbReference type="AlphaFoldDB" id="A0A7G8YPA1"/>